<evidence type="ECO:0000256" key="5">
    <source>
        <dbReference type="ARBA" id="ARBA00023239"/>
    </source>
</evidence>
<evidence type="ECO:0000313" key="8">
    <source>
        <dbReference type="Proteomes" id="UP001204068"/>
    </source>
</evidence>
<dbReference type="Gene3D" id="3.20.20.70">
    <property type="entry name" value="Aldolase class I"/>
    <property type="match status" value="1"/>
</dbReference>
<sequence length="311" mass="34589">MKSLKKLTNNKGIITALAIDQRGALKRMMGENISNTEISNFKELVSNELTPYASSILLDPEFGKEAANIRDANCGLIMAYEKTGYDKKTPGRFPDLIPNCSVKNLKSKGADAIKLLIYVDINESEEINSQKEAFVERVGSECVSESLPFFLEILTYDDSIGDEKGIEFAKVKPHKVINAMRLYSESRFNVDVLKVEVPVNMNFVEGYAKNEYVYTKEEAAEFFLEQSNATNLPFIFLSAGVSSQLFIDTLNFAYKSGSKFNGVLCGRATWSDAAKAYVEDGINSSKNKLKSTCKNNILELNKLVEEIATPV</sequence>
<reference evidence="7" key="1">
    <citation type="submission" date="2022-07" db="EMBL/GenBank/DDBJ databases">
        <title>Bacterial species isolated from the porcine tonsil microbiota.</title>
        <authorList>
            <person name="Oliveira I.M.F."/>
        </authorList>
    </citation>
    <scope>NUCLEOTIDE SEQUENCE</scope>
    <source>
        <strain evidence="7">8QC2O2</strain>
    </source>
</reference>
<dbReference type="GO" id="GO:0009024">
    <property type="term" value="F:tagatose-6-phosphate kinase activity"/>
    <property type="evidence" value="ECO:0007669"/>
    <property type="project" value="InterPro"/>
</dbReference>
<dbReference type="InterPro" id="IPR013785">
    <property type="entry name" value="Aldolase_TIM"/>
</dbReference>
<dbReference type="NCBIfam" id="TIGR01232">
    <property type="entry name" value="lacD"/>
    <property type="match status" value="1"/>
</dbReference>
<evidence type="ECO:0000256" key="2">
    <source>
        <dbReference type="ARBA" id="ARBA00005191"/>
    </source>
</evidence>
<comment type="catalytic activity">
    <reaction evidence="1 6">
        <text>D-tagatofuranose 1,6-bisphosphate = D-glyceraldehyde 3-phosphate + dihydroxyacetone phosphate</text>
        <dbReference type="Rhea" id="RHEA:22948"/>
        <dbReference type="ChEBI" id="CHEBI:57642"/>
        <dbReference type="ChEBI" id="CHEBI:58694"/>
        <dbReference type="ChEBI" id="CHEBI:59776"/>
        <dbReference type="EC" id="4.1.2.40"/>
    </reaction>
</comment>
<dbReference type="Pfam" id="PF01791">
    <property type="entry name" value="DeoC"/>
    <property type="match status" value="1"/>
</dbReference>
<accession>A0AAW5LLC4</accession>
<comment type="caution">
    <text evidence="7">The sequence shown here is derived from an EMBL/GenBank/DDBJ whole genome shotgun (WGS) entry which is preliminary data.</text>
</comment>
<evidence type="ECO:0000256" key="4">
    <source>
        <dbReference type="ARBA" id="ARBA00022736"/>
    </source>
</evidence>
<dbReference type="GO" id="GO:0019512">
    <property type="term" value="P:lactose catabolic process via tagatose-6-phosphate"/>
    <property type="evidence" value="ECO:0007669"/>
    <property type="project" value="UniProtKB-UniRule"/>
</dbReference>
<dbReference type="GO" id="GO:0009025">
    <property type="term" value="F:tagatose-bisphosphate aldolase activity"/>
    <property type="evidence" value="ECO:0007669"/>
    <property type="project" value="UniProtKB-UniRule"/>
</dbReference>
<dbReference type="InterPro" id="IPR002915">
    <property type="entry name" value="DeoC/FbaB/LacD_aldolase"/>
</dbReference>
<dbReference type="GO" id="GO:2001059">
    <property type="term" value="P:D-tagatose 6-phosphate catabolic process"/>
    <property type="evidence" value="ECO:0007669"/>
    <property type="project" value="UniProtKB-UniRule"/>
</dbReference>
<dbReference type="PANTHER" id="PTHR39340">
    <property type="entry name" value="SULFOFRUCTOSEPHOSPHATE ALDOLASE"/>
    <property type="match status" value="1"/>
</dbReference>
<evidence type="ECO:0000256" key="6">
    <source>
        <dbReference type="HAMAP-Rule" id="MF_00734"/>
    </source>
</evidence>
<keyword evidence="4 6" id="KW-0423">Lactose metabolism</keyword>
<gene>
    <name evidence="6 7" type="primary">lacD</name>
    <name evidence="7" type="ORF">NQ032_09505</name>
</gene>
<dbReference type="GO" id="GO:1902777">
    <property type="term" value="P:6-sulfoquinovose(1-) catabolic process"/>
    <property type="evidence" value="ECO:0007669"/>
    <property type="project" value="TreeGrafter"/>
</dbReference>
<evidence type="ECO:0000256" key="3">
    <source>
        <dbReference type="ARBA" id="ARBA00008679"/>
    </source>
</evidence>
<dbReference type="EC" id="4.1.2.40" evidence="6"/>
<name>A0AAW5LLC4_MAMSC</name>
<dbReference type="InterPro" id="IPR050552">
    <property type="entry name" value="LacD_aldolase"/>
</dbReference>
<dbReference type="NCBIfam" id="NF009065">
    <property type="entry name" value="PRK12399.1"/>
    <property type="match status" value="1"/>
</dbReference>
<dbReference type="NCBIfam" id="NF009498">
    <property type="entry name" value="PRK12858.1"/>
    <property type="match status" value="1"/>
</dbReference>
<proteinExistence type="inferred from homology"/>
<protein>
    <recommendedName>
        <fullName evidence="6">Tagatose 1,6-diphosphate aldolase</fullName>
        <ecNumber evidence="6">4.1.2.40</ecNumber>
    </recommendedName>
    <alternativeName>
        <fullName evidence="6">D-tagatose-1,6-bisphosphate aldolase</fullName>
    </alternativeName>
    <alternativeName>
        <fullName evidence="6">Tagatose-bisphosphate aldolase</fullName>
    </alternativeName>
</protein>
<dbReference type="Proteomes" id="UP001204068">
    <property type="component" value="Unassembled WGS sequence"/>
</dbReference>
<dbReference type="PANTHER" id="PTHR39340:SF1">
    <property type="entry name" value="SULFOFRUCTOSEPHOSPHATE ALDOLASE"/>
    <property type="match status" value="1"/>
</dbReference>
<dbReference type="RefSeq" id="WP_096791654.1">
    <property type="nucleotide sequence ID" value="NZ_CP064868.1"/>
</dbReference>
<dbReference type="GO" id="GO:0061595">
    <property type="term" value="F:6-deoxy-6-sulfofructose-1-phosphate aldolase activity"/>
    <property type="evidence" value="ECO:0007669"/>
    <property type="project" value="TreeGrafter"/>
</dbReference>
<dbReference type="HAMAP" id="MF_00734">
    <property type="entry name" value="LacD"/>
    <property type="match status" value="1"/>
</dbReference>
<dbReference type="SUPFAM" id="SSF51569">
    <property type="entry name" value="Aldolase"/>
    <property type="match status" value="1"/>
</dbReference>
<evidence type="ECO:0000313" key="7">
    <source>
        <dbReference type="EMBL" id="MCQ9303832.1"/>
    </source>
</evidence>
<dbReference type="EMBL" id="JANILD010000004">
    <property type="protein sequence ID" value="MCQ9303832.1"/>
    <property type="molecule type" value="Genomic_DNA"/>
</dbReference>
<dbReference type="AlphaFoldDB" id="A0AAW5LLC4"/>
<comment type="pathway">
    <text evidence="2 6">Carbohydrate metabolism; D-tagatose 6-phosphate degradation; D-glyceraldehyde 3-phosphate and glycerone phosphate from D-tagatose 6-phosphate: step 2/2.</text>
</comment>
<dbReference type="SMART" id="SM01133">
    <property type="entry name" value="DeoC"/>
    <property type="match status" value="1"/>
</dbReference>
<keyword evidence="5 6" id="KW-0456">Lyase</keyword>
<organism evidence="7 8">
    <name type="scientific">Mammaliicoccus sciuri</name>
    <name type="common">Staphylococcus sciuri</name>
    <dbReference type="NCBI Taxonomy" id="1296"/>
    <lineage>
        <taxon>Bacteria</taxon>
        <taxon>Bacillati</taxon>
        <taxon>Bacillota</taxon>
        <taxon>Bacilli</taxon>
        <taxon>Bacillales</taxon>
        <taxon>Staphylococcaceae</taxon>
        <taxon>Mammaliicoccus</taxon>
    </lineage>
</organism>
<evidence type="ECO:0000256" key="1">
    <source>
        <dbReference type="ARBA" id="ARBA00000567"/>
    </source>
</evidence>
<comment type="similarity">
    <text evidence="3 6">Belongs to the aldolase LacD family.</text>
</comment>
<dbReference type="InterPro" id="IPR005927">
    <property type="entry name" value="Tag_1.6-dipho_adolase"/>
</dbReference>